<dbReference type="PANTHER" id="PTHR33376:SF2">
    <property type="entry name" value="DICARBOXYLATE-BINDING PERIPLASMIC PROTEIN"/>
    <property type="match status" value="1"/>
</dbReference>
<dbReference type="SMR" id="A0A0H3C894"/>
<dbReference type="PhylomeDB" id="A0A0H3C894"/>
<dbReference type="AlphaFoldDB" id="A0A0H3C894"/>
<dbReference type="HOGENOM" id="CLU_036176_4_0_5"/>
<keyword evidence="1" id="KW-0732">Signal</keyword>
<dbReference type="GO" id="GO:0030288">
    <property type="term" value="C:outer membrane-bounded periplasmic space"/>
    <property type="evidence" value="ECO:0007669"/>
    <property type="project" value="InterPro"/>
</dbReference>
<protein>
    <submittedName>
        <fullName evidence="2">C4-dicarboxylate-binding protein</fullName>
    </submittedName>
</protein>
<dbReference type="NCBIfam" id="NF037995">
    <property type="entry name" value="TRAP_S1"/>
    <property type="match status" value="1"/>
</dbReference>
<dbReference type="GO" id="GO:0030246">
    <property type="term" value="F:carbohydrate binding"/>
    <property type="evidence" value="ECO:0007669"/>
    <property type="project" value="TreeGrafter"/>
</dbReference>
<sequence length="327" mass="35994">MRPSRRALITTALAAPLAACVQEIGERPLRGADSHPAGYPTVEAVNHFGALISQRTNGRLRLQNYAGGQLGEEKDTLEITVFGGLDINRVNLAPLNPIEPLTLVPSLPFLFQSTDHMRRSLDGAPGRTILNSLERHGLIGLAFYDSGERSFYNTRGPIRTPADMRGLKLRVQTSNLPIAMVQALGASPIPMSYGEVFQALVQGVIDGAENNWPSYQDSRHFEVARFYSVTRHVMAPEVLVASARTWAKLSSSDREIIRDAATESVPFMRRLWEARETSARQAMIDAGVEVVEDLDRSAFQAAMAPVWDRFITSPAQTALVNQIRGMV</sequence>
<dbReference type="InterPro" id="IPR038404">
    <property type="entry name" value="TRAP_DctP_sf"/>
</dbReference>
<dbReference type="EMBL" id="CP001340">
    <property type="protein sequence ID" value="ACL94978.1"/>
    <property type="molecule type" value="Genomic_DNA"/>
</dbReference>
<dbReference type="Proteomes" id="UP000001364">
    <property type="component" value="Chromosome"/>
</dbReference>
<evidence type="ECO:0000313" key="3">
    <source>
        <dbReference type="Proteomes" id="UP000001364"/>
    </source>
</evidence>
<evidence type="ECO:0000256" key="1">
    <source>
        <dbReference type="ARBA" id="ARBA00022729"/>
    </source>
</evidence>
<name>A0A0H3C894_CAUVN</name>
<dbReference type="OrthoDB" id="8673861at2"/>
<proteinExistence type="predicted"/>
<dbReference type="RefSeq" id="WP_010919322.1">
    <property type="nucleotide sequence ID" value="NC_011916.1"/>
</dbReference>
<gene>
    <name evidence="2" type="ordered locus">CCNA_01513</name>
</gene>
<dbReference type="CDD" id="cd13671">
    <property type="entry name" value="PBP2_TRAP_SBP_like_3"/>
    <property type="match status" value="1"/>
</dbReference>
<evidence type="ECO:0000313" key="2">
    <source>
        <dbReference type="EMBL" id="ACL94978.1"/>
    </source>
</evidence>
<dbReference type="InterPro" id="IPR004682">
    <property type="entry name" value="TRAP_DctP"/>
</dbReference>
<dbReference type="PIRSF" id="PIRSF006470">
    <property type="entry name" value="DctB"/>
    <property type="match status" value="1"/>
</dbReference>
<dbReference type="Pfam" id="PF03480">
    <property type="entry name" value="DctP"/>
    <property type="match status" value="1"/>
</dbReference>
<dbReference type="NCBIfam" id="TIGR00787">
    <property type="entry name" value="dctP"/>
    <property type="match status" value="1"/>
</dbReference>
<dbReference type="KEGG" id="ccs:CCNA_01513"/>
<dbReference type="Gene3D" id="3.40.190.170">
    <property type="entry name" value="Bacterial extracellular solute-binding protein, family 7"/>
    <property type="match status" value="1"/>
</dbReference>
<dbReference type="RefSeq" id="YP_002516886.1">
    <property type="nucleotide sequence ID" value="NC_011916.1"/>
</dbReference>
<accession>A0A0H3C894</accession>
<dbReference type="InterPro" id="IPR018389">
    <property type="entry name" value="DctP_fam"/>
</dbReference>
<dbReference type="PANTHER" id="PTHR33376">
    <property type="match status" value="1"/>
</dbReference>
<reference evidence="2 3" key="1">
    <citation type="journal article" date="2010" name="J. Bacteriol.">
        <title>The genetic basis of laboratory adaptation in Caulobacter crescentus.</title>
        <authorList>
            <person name="Marks M.E."/>
            <person name="Castro-Rojas C.M."/>
            <person name="Teiling C."/>
            <person name="Du L."/>
            <person name="Kapatral V."/>
            <person name="Walunas T.L."/>
            <person name="Crosson S."/>
        </authorList>
    </citation>
    <scope>NUCLEOTIDE SEQUENCE [LARGE SCALE GENOMIC DNA]</scope>
    <source>
        <strain evidence="3">NA1000 / CB15N</strain>
    </source>
</reference>
<dbReference type="PATRIC" id="fig|565050.3.peg.1491"/>
<keyword evidence="3" id="KW-1185">Reference proteome</keyword>
<dbReference type="GO" id="GO:0055085">
    <property type="term" value="P:transmembrane transport"/>
    <property type="evidence" value="ECO:0007669"/>
    <property type="project" value="InterPro"/>
</dbReference>
<organism evidence="2 3">
    <name type="scientific">Caulobacter vibrioides (strain NA1000 / CB15N)</name>
    <name type="common">Caulobacter crescentus</name>
    <dbReference type="NCBI Taxonomy" id="565050"/>
    <lineage>
        <taxon>Bacteria</taxon>
        <taxon>Pseudomonadati</taxon>
        <taxon>Pseudomonadota</taxon>
        <taxon>Alphaproteobacteria</taxon>
        <taxon>Caulobacterales</taxon>
        <taxon>Caulobacteraceae</taxon>
        <taxon>Caulobacter</taxon>
    </lineage>
</organism>
<dbReference type="GeneID" id="7333187"/>